<dbReference type="Gene3D" id="2.40.128.20">
    <property type="match status" value="1"/>
</dbReference>
<dbReference type="InterPro" id="IPR012674">
    <property type="entry name" value="Calycin"/>
</dbReference>
<name>A0A921KDQ7_SPOPS</name>
<evidence type="ECO:0000256" key="3">
    <source>
        <dbReference type="SAM" id="MobiDB-lite"/>
    </source>
</evidence>
<dbReference type="Proteomes" id="UP000698173">
    <property type="component" value="Unassembled WGS sequence"/>
</dbReference>
<dbReference type="SUPFAM" id="SSF50814">
    <property type="entry name" value="Lipocalins"/>
    <property type="match status" value="1"/>
</dbReference>
<feature type="compositionally biased region" description="Basic and acidic residues" evidence="3">
    <location>
        <begin position="42"/>
        <end position="57"/>
    </location>
</feature>
<keyword evidence="1" id="KW-0732">Signal</keyword>
<proteinExistence type="predicted"/>
<feature type="domain" description="ZinT" evidence="4">
    <location>
        <begin position="59"/>
        <end position="237"/>
    </location>
</feature>
<evidence type="ECO:0000313" key="5">
    <source>
        <dbReference type="EMBL" id="HJF32920.1"/>
    </source>
</evidence>
<dbReference type="PROSITE" id="PS51257">
    <property type="entry name" value="PROKAR_LIPOPROTEIN"/>
    <property type="match status" value="1"/>
</dbReference>
<evidence type="ECO:0000259" key="4">
    <source>
        <dbReference type="Pfam" id="PF09223"/>
    </source>
</evidence>
<gene>
    <name evidence="5" type="ORF">K8V56_14255</name>
</gene>
<feature type="region of interest" description="Disordered" evidence="3">
    <location>
        <begin position="28"/>
        <end position="57"/>
    </location>
</feature>
<keyword evidence="2" id="KW-0862">Zinc</keyword>
<reference evidence="5" key="2">
    <citation type="submission" date="2021-09" db="EMBL/GenBank/DDBJ databases">
        <authorList>
            <person name="Gilroy R."/>
        </authorList>
    </citation>
    <scope>NUCLEOTIDE SEQUENCE</scope>
    <source>
        <strain evidence="5">CHK171-7178</strain>
    </source>
</reference>
<dbReference type="InterPro" id="IPR015304">
    <property type="entry name" value="ZinT_dom"/>
</dbReference>
<evidence type="ECO:0000256" key="2">
    <source>
        <dbReference type="ARBA" id="ARBA00022833"/>
    </source>
</evidence>
<dbReference type="EMBL" id="DYWT01000226">
    <property type="protein sequence ID" value="HJF32920.1"/>
    <property type="molecule type" value="Genomic_DNA"/>
</dbReference>
<evidence type="ECO:0000256" key="1">
    <source>
        <dbReference type="ARBA" id="ARBA00022729"/>
    </source>
</evidence>
<dbReference type="Pfam" id="PF09223">
    <property type="entry name" value="ZinT"/>
    <property type="match status" value="1"/>
</dbReference>
<evidence type="ECO:0000313" key="6">
    <source>
        <dbReference type="Proteomes" id="UP000698173"/>
    </source>
</evidence>
<accession>A0A921KDQ7</accession>
<sequence>MKGKTVKWLSILTVSSILVGCQATDSKEEITSSEALTTTQDVDSHSHESEHNHAHDEETEKIYAGYFEDSQVHERSLSDWRGDWQSVYPYLLDGTLDEVFAHKVQQNEDMTAEEYKAYYDVGYKTDTERIVIQGNNVTFFNKGEAYTGEYQSDGYEILTYEAGNKGVRYIFKLVEPTEGVPQYIQFSDHSISPNDVDHYHLYWGEDRKALLEEVINWPTFYPSEMDGHTIAHEMMAH</sequence>
<reference evidence="5" key="1">
    <citation type="journal article" date="2021" name="PeerJ">
        <title>Extensive microbial diversity within the chicken gut microbiome revealed by metagenomics and culture.</title>
        <authorList>
            <person name="Gilroy R."/>
            <person name="Ravi A."/>
            <person name="Getino M."/>
            <person name="Pursley I."/>
            <person name="Horton D.L."/>
            <person name="Alikhan N.F."/>
            <person name="Baker D."/>
            <person name="Gharbi K."/>
            <person name="Hall N."/>
            <person name="Watson M."/>
            <person name="Adriaenssens E.M."/>
            <person name="Foster-Nyarko E."/>
            <person name="Jarju S."/>
            <person name="Secka A."/>
            <person name="Antonio M."/>
            <person name="Oren A."/>
            <person name="Chaudhuri R.R."/>
            <person name="La Ragione R."/>
            <person name="Hildebrand F."/>
            <person name="Pallen M.J."/>
        </authorList>
    </citation>
    <scope>NUCLEOTIDE SEQUENCE</scope>
    <source>
        <strain evidence="5">CHK171-7178</strain>
    </source>
</reference>
<dbReference type="GO" id="GO:0008270">
    <property type="term" value="F:zinc ion binding"/>
    <property type="evidence" value="ECO:0007669"/>
    <property type="project" value="InterPro"/>
</dbReference>
<comment type="caution">
    <text evidence="5">The sequence shown here is derived from an EMBL/GenBank/DDBJ whole genome shotgun (WGS) entry which is preliminary data.</text>
</comment>
<dbReference type="AlphaFoldDB" id="A0A921KDQ7"/>
<organism evidence="5 6">
    <name type="scientific">Sporosarcina psychrophila</name>
    <name type="common">Bacillus psychrophilus</name>
    <dbReference type="NCBI Taxonomy" id="1476"/>
    <lineage>
        <taxon>Bacteria</taxon>
        <taxon>Bacillati</taxon>
        <taxon>Bacillota</taxon>
        <taxon>Bacilli</taxon>
        <taxon>Bacillales</taxon>
        <taxon>Caryophanaceae</taxon>
        <taxon>Sporosarcina</taxon>
    </lineage>
</organism>
<protein>
    <submittedName>
        <fullName evidence="5">Metal-binding protein ZinT</fullName>
    </submittedName>
</protein>